<dbReference type="OrthoDB" id="9787072at2"/>
<dbReference type="PANTHER" id="PTHR37323:SF1">
    <property type="entry name" value="L-ORNITHINE N(ALPHA)-ACYLTRANSFERASE"/>
    <property type="match status" value="1"/>
</dbReference>
<dbReference type="EMBL" id="RBAM01000037">
    <property type="protein sequence ID" value="RKN59707.1"/>
    <property type="molecule type" value="Genomic_DNA"/>
</dbReference>
<dbReference type="AlphaFoldDB" id="A0A3B0AKI0"/>
<dbReference type="GO" id="GO:0016746">
    <property type="term" value="F:acyltransferase activity"/>
    <property type="evidence" value="ECO:0007669"/>
    <property type="project" value="UniProtKB-KW"/>
</dbReference>
<name>A0A3B0AKI0_9ACTN</name>
<keyword evidence="5" id="KW-0012">Acyltransferase</keyword>
<dbReference type="SUPFAM" id="SSF55729">
    <property type="entry name" value="Acyl-CoA N-acyltransferases (Nat)"/>
    <property type="match status" value="1"/>
</dbReference>
<sequence>MSGTRVLARTGDPASPNGYEVTLAADEAGVHAAQRLRHAVFTEEFGAGAVNAIDGRDVDAFDALCDHLVVHATATGELAGTYRLLPPRAARAARKLYADGEFDLSALAPLRDDLVEAGRACVHPRHRNGTVMLALWSGILTYLTQHQLRWLCGCASVPLDDGGGRAALAWRTTREQHYAPLPHRVTPLVPWQADTAGTVPEEPGGALSPLLQGYLRLGAWVCGPPAYDAAFDAADLFVLLSLDRVHPGYLRLLRRMSG</sequence>
<evidence type="ECO:0000256" key="3">
    <source>
        <dbReference type="ARBA" id="ARBA00022679"/>
    </source>
</evidence>
<reference evidence="6 7" key="1">
    <citation type="journal article" date="2015" name="Antonie Van Leeuwenhoek">
        <title>Streptomyces klenkii sp. nov., isolated from deep marine sediment.</title>
        <authorList>
            <person name="Veyisoglu A."/>
            <person name="Sahin N."/>
        </authorList>
    </citation>
    <scope>NUCLEOTIDE SEQUENCE [LARGE SCALE GENOMIC DNA]</scope>
    <source>
        <strain evidence="6 7">KCTC 29202</strain>
    </source>
</reference>
<evidence type="ECO:0000313" key="7">
    <source>
        <dbReference type="Proteomes" id="UP000270343"/>
    </source>
</evidence>
<evidence type="ECO:0000256" key="2">
    <source>
        <dbReference type="ARBA" id="ARBA00022516"/>
    </source>
</evidence>
<dbReference type="PANTHER" id="PTHR37323">
    <property type="entry name" value="GCN5-RELATED N-ACETYLTRANSFERASE"/>
    <property type="match status" value="1"/>
</dbReference>
<dbReference type="Gene3D" id="3.40.630.30">
    <property type="match status" value="1"/>
</dbReference>
<dbReference type="InterPro" id="IPR016181">
    <property type="entry name" value="Acyl_CoA_acyltransferase"/>
</dbReference>
<evidence type="ECO:0000256" key="1">
    <source>
        <dbReference type="ARBA" id="ARBA00005189"/>
    </source>
</evidence>
<proteinExistence type="predicted"/>
<keyword evidence="4" id="KW-0443">Lipid metabolism</keyword>
<dbReference type="GO" id="GO:0006629">
    <property type="term" value="P:lipid metabolic process"/>
    <property type="evidence" value="ECO:0007669"/>
    <property type="project" value="UniProtKB-KW"/>
</dbReference>
<evidence type="ECO:0000256" key="4">
    <source>
        <dbReference type="ARBA" id="ARBA00023098"/>
    </source>
</evidence>
<accession>A0A3B0AKI0</accession>
<dbReference type="Pfam" id="PF13444">
    <property type="entry name" value="Acetyltransf_5"/>
    <property type="match status" value="1"/>
</dbReference>
<keyword evidence="2" id="KW-0444">Lipid biosynthesis</keyword>
<dbReference type="RefSeq" id="WP_120760070.1">
    <property type="nucleotide sequence ID" value="NZ_RBAM01000037.1"/>
</dbReference>
<comment type="caution">
    <text evidence="6">The sequence shown here is derived from an EMBL/GenBank/DDBJ whole genome shotgun (WGS) entry which is preliminary data.</text>
</comment>
<keyword evidence="7" id="KW-1185">Reference proteome</keyword>
<dbReference type="InterPro" id="IPR052351">
    <property type="entry name" value="Ornithine_N-alpha-AT"/>
</dbReference>
<evidence type="ECO:0000256" key="5">
    <source>
        <dbReference type="ARBA" id="ARBA00023315"/>
    </source>
</evidence>
<keyword evidence="3 6" id="KW-0808">Transferase</keyword>
<protein>
    <submittedName>
        <fullName evidence="6">GNAT family N-acetyltransferase</fullName>
    </submittedName>
</protein>
<organism evidence="6 7">
    <name type="scientific">Streptomyces klenkii</name>
    <dbReference type="NCBI Taxonomy" id="1420899"/>
    <lineage>
        <taxon>Bacteria</taxon>
        <taxon>Bacillati</taxon>
        <taxon>Actinomycetota</taxon>
        <taxon>Actinomycetes</taxon>
        <taxon>Kitasatosporales</taxon>
        <taxon>Streptomycetaceae</taxon>
        <taxon>Streptomyces</taxon>
    </lineage>
</organism>
<gene>
    <name evidence="6" type="ORF">D7231_33890</name>
</gene>
<dbReference type="Proteomes" id="UP000270343">
    <property type="component" value="Unassembled WGS sequence"/>
</dbReference>
<evidence type="ECO:0000313" key="6">
    <source>
        <dbReference type="EMBL" id="RKN59707.1"/>
    </source>
</evidence>
<comment type="pathway">
    <text evidence="1">Lipid metabolism.</text>
</comment>